<keyword evidence="6" id="KW-1185">Reference proteome</keyword>
<dbReference type="PANTHER" id="PTHR32308:SF10">
    <property type="entry name" value="CITRATE LYASE SUBUNIT BETA"/>
    <property type="match status" value="1"/>
</dbReference>
<reference evidence="5 6" key="1">
    <citation type="submission" date="2017-05" db="EMBL/GenBank/DDBJ databases">
        <authorList>
            <person name="Varghese N."/>
            <person name="Submissions S."/>
        </authorList>
    </citation>
    <scope>NUCLEOTIDE SEQUENCE [LARGE SCALE GENOMIC DNA]</scope>
    <source>
        <strain evidence="5 6">DSM 26001</strain>
    </source>
</reference>
<dbReference type="InterPro" id="IPR005000">
    <property type="entry name" value="Aldolase/citrate-lyase_domain"/>
</dbReference>
<protein>
    <submittedName>
        <fullName evidence="5">Citrate lyase subunit beta / citryl-CoA lyase</fullName>
    </submittedName>
</protein>
<feature type="domain" description="HpcH/HpaI aldolase/citrate lyase" evidence="4">
    <location>
        <begin position="5"/>
        <end position="179"/>
    </location>
</feature>
<keyword evidence="3" id="KW-0460">Magnesium</keyword>
<evidence type="ECO:0000256" key="3">
    <source>
        <dbReference type="ARBA" id="ARBA00022842"/>
    </source>
</evidence>
<evidence type="ECO:0000256" key="2">
    <source>
        <dbReference type="ARBA" id="ARBA00022723"/>
    </source>
</evidence>
<organism evidence="5 6">
    <name type="scientific">Noviherbaspirillum suwonense</name>
    <dbReference type="NCBI Taxonomy" id="1224511"/>
    <lineage>
        <taxon>Bacteria</taxon>
        <taxon>Pseudomonadati</taxon>
        <taxon>Pseudomonadota</taxon>
        <taxon>Betaproteobacteria</taxon>
        <taxon>Burkholderiales</taxon>
        <taxon>Oxalobacteraceae</taxon>
        <taxon>Noviherbaspirillum</taxon>
    </lineage>
</organism>
<gene>
    <name evidence="5" type="ORF">SAMN06295970_112104</name>
</gene>
<comment type="cofactor">
    <cofactor evidence="1">
        <name>Mg(2+)</name>
        <dbReference type="ChEBI" id="CHEBI:18420"/>
    </cofactor>
</comment>
<accession>A0ABY1QCZ0</accession>
<dbReference type="EMBL" id="FXUL01000012">
    <property type="protein sequence ID" value="SMP67113.1"/>
    <property type="molecule type" value="Genomic_DNA"/>
</dbReference>
<comment type="caution">
    <text evidence="5">The sequence shown here is derived from an EMBL/GenBank/DDBJ whole genome shotgun (WGS) entry which is preliminary data.</text>
</comment>
<sequence>MLTAAFLDRQAALPGSAAMVVVRVNGLSTAHFSADAEAVVRPGLAVLNLPKVESASEVRTVSELLARLEHDRGLAQPIRILANIESPRGLRLAADIAAASRRIIGLQLGFGDLFEPLGIDRDDLAAVRQVQLAVRLAAGEAGVDAYDGAFAAVRDIDGFRIEAEHARRLGFKGKSCIHPTQVAVANAAFSPREHEIAFAERVVAAWNEASSAGRGAIVVDGKMIDRPFADRAQAVLALTKRIARSR</sequence>
<dbReference type="GO" id="GO:0016829">
    <property type="term" value="F:lyase activity"/>
    <property type="evidence" value="ECO:0007669"/>
    <property type="project" value="UniProtKB-KW"/>
</dbReference>
<keyword evidence="5" id="KW-0456">Lyase</keyword>
<evidence type="ECO:0000313" key="5">
    <source>
        <dbReference type="EMBL" id="SMP67113.1"/>
    </source>
</evidence>
<proteinExistence type="predicted"/>
<name>A0ABY1QCZ0_9BURK</name>
<dbReference type="PIRSF" id="PIRSF015582">
    <property type="entry name" value="Cit_lyase_B"/>
    <property type="match status" value="1"/>
</dbReference>
<dbReference type="InterPro" id="IPR040442">
    <property type="entry name" value="Pyrv_kinase-like_dom_sf"/>
</dbReference>
<evidence type="ECO:0000256" key="1">
    <source>
        <dbReference type="ARBA" id="ARBA00001946"/>
    </source>
</evidence>
<evidence type="ECO:0000259" key="4">
    <source>
        <dbReference type="Pfam" id="PF03328"/>
    </source>
</evidence>
<dbReference type="Pfam" id="PF03328">
    <property type="entry name" value="HpcH_HpaI"/>
    <property type="match status" value="1"/>
</dbReference>
<dbReference type="Proteomes" id="UP001158049">
    <property type="component" value="Unassembled WGS sequence"/>
</dbReference>
<keyword evidence="2" id="KW-0479">Metal-binding</keyword>
<evidence type="ECO:0000313" key="6">
    <source>
        <dbReference type="Proteomes" id="UP001158049"/>
    </source>
</evidence>
<dbReference type="PANTHER" id="PTHR32308">
    <property type="entry name" value="LYASE BETA SUBUNIT, PUTATIVE (AFU_ORTHOLOGUE AFUA_4G13030)-RELATED"/>
    <property type="match status" value="1"/>
</dbReference>
<dbReference type="Gene3D" id="3.20.20.60">
    <property type="entry name" value="Phosphoenolpyruvate-binding domains"/>
    <property type="match status" value="1"/>
</dbReference>
<dbReference type="SUPFAM" id="SSF51621">
    <property type="entry name" value="Phosphoenolpyruvate/pyruvate domain"/>
    <property type="match status" value="1"/>
</dbReference>
<dbReference type="InterPro" id="IPR015813">
    <property type="entry name" value="Pyrv/PenolPyrv_kinase-like_dom"/>
</dbReference>
<dbReference type="InterPro" id="IPR011206">
    <property type="entry name" value="Citrate_lyase_beta/mcl1/mcl2"/>
</dbReference>